<dbReference type="AlphaFoldDB" id="A0A5M3XYX3"/>
<protein>
    <submittedName>
        <fullName evidence="2">Uncharacterized protein</fullName>
    </submittedName>
</protein>
<feature type="compositionally biased region" description="Basic and acidic residues" evidence="1">
    <location>
        <begin position="236"/>
        <end position="245"/>
    </location>
</feature>
<gene>
    <name evidence="2" type="ORF">Aple_064570</name>
</gene>
<feature type="compositionally biased region" description="Basic and acidic residues" evidence="1">
    <location>
        <begin position="193"/>
        <end position="204"/>
    </location>
</feature>
<proteinExistence type="predicted"/>
<comment type="caution">
    <text evidence="2">The sequence shown here is derived from an EMBL/GenBank/DDBJ whole genome shotgun (WGS) entry which is preliminary data.</text>
</comment>
<dbReference type="EMBL" id="BLAF01000042">
    <property type="protein sequence ID" value="GES23558.1"/>
    <property type="molecule type" value="Genomic_DNA"/>
</dbReference>
<evidence type="ECO:0000256" key="1">
    <source>
        <dbReference type="SAM" id="MobiDB-lite"/>
    </source>
</evidence>
<organism evidence="2 3">
    <name type="scientific">Acrocarpospora pleiomorpha</name>
    <dbReference type="NCBI Taxonomy" id="90975"/>
    <lineage>
        <taxon>Bacteria</taxon>
        <taxon>Bacillati</taxon>
        <taxon>Actinomycetota</taxon>
        <taxon>Actinomycetes</taxon>
        <taxon>Streptosporangiales</taxon>
        <taxon>Streptosporangiaceae</taxon>
        <taxon>Acrocarpospora</taxon>
    </lineage>
</organism>
<feature type="region of interest" description="Disordered" evidence="1">
    <location>
        <begin position="182"/>
        <end position="245"/>
    </location>
</feature>
<reference evidence="2 3" key="1">
    <citation type="submission" date="2019-10" db="EMBL/GenBank/DDBJ databases">
        <title>Whole genome shotgun sequence of Acrocarpospora pleiomorpha NBRC 16267.</title>
        <authorList>
            <person name="Ichikawa N."/>
            <person name="Kimura A."/>
            <person name="Kitahashi Y."/>
            <person name="Komaki H."/>
            <person name="Oguchi A."/>
        </authorList>
    </citation>
    <scope>NUCLEOTIDE SEQUENCE [LARGE SCALE GENOMIC DNA]</scope>
    <source>
        <strain evidence="2 3">NBRC 16267</strain>
    </source>
</reference>
<evidence type="ECO:0000313" key="2">
    <source>
        <dbReference type="EMBL" id="GES23558.1"/>
    </source>
</evidence>
<name>A0A5M3XYX3_9ACTN</name>
<accession>A0A5M3XYX3</accession>
<keyword evidence="3" id="KW-1185">Reference proteome</keyword>
<sequence>MPSPDSWETLVFLCLIGHDIPNFKTVDGFDVANDARLVAPEEYLKHQPRVGVVYNVLANALAAVSDKTGRIVNFEMPKFYETEILPAMGMEPDDVTTPITYDTFTSAFLTEALLHMAEAGYLAHRGNGDSVSYHLALPTKSAPRAHSSLPQWRGRLLATCGRKGGRCLAHPRPRTFETLRQYSGGEMLTDLGPQHEHDEHENDQYLHSVSRNVDATDDGHIYAHGISPERRIRRSGPRERSEDLP</sequence>
<dbReference type="Proteomes" id="UP000377595">
    <property type="component" value="Unassembled WGS sequence"/>
</dbReference>
<evidence type="ECO:0000313" key="3">
    <source>
        <dbReference type="Proteomes" id="UP000377595"/>
    </source>
</evidence>